<organism evidence="1">
    <name type="scientific">Arundo donax</name>
    <name type="common">Giant reed</name>
    <name type="synonym">Donax arundinaceus</name>
    <dbReference type="NCBI Taxonomy" id="35708"/>
    <lineage>
        <taxon>Eukaryota</taxon>
        <taxon>Viridiplantae</taxon>
        <taxon>Streptophyta</taxon>
        <taxon>Embryophyta</taxon>
        <taxon>Tracheophyta</taxon>
        <taxon>Spermatophyta</taxon>
        <taxon>Magnoliopsida</taxon>
        <taxon>Liliopsida</taxon>
        <taxon>Poales</taxon>
        <taxon>Poaceae</taxon>
        <taxon>PACMAD clade</taxon>
        <taxon>Arundinoideae</taxon>
        <taxon>Arundineae</taxon>
        <taxon>Arundo</taxon>
    </lineage>
</organism>
<evidence type="ECO:0000313" key="1">
    <source>
        <dbReference type="EMBL" id="JAE30521.1"/>
    </source>
</evidence>
<protein>
    <submittedName>
        <fullName evidence="1">Uncharacterized protein</fullName>
    </submittedName>
</protein>
<accession>A0A0A9H6P7</accession>
<dbReference type="EMBL" id="GBRH01167375">
    <property type="protein sequence ID" value="JAE30521.1"/>
    <property type="molecule type" value="Transcribed_RNA"/>
</dbReference>
<name>A0A0A9H6P7_ARUDO</name>
<reference evidence="1" key="1">
    <citation type="submission" date="2014-09" db="EMBL/GenBank/DDBJ databases">
        <authorList>
            <person name="Magalhaes I.L.F."/>
            <person name="Oliveira U."/>
            <person name="Santos F.R."/>
            <person name="Vidigal T.H.D.A."/>
            <person name="Brescovit A.D."/>
            <person name="Santos A.J."/>
        </authorList>
    </citation>
    <scope>NUCLEOTIDE SEQUENCE</scope>
    <source>
        <tissue evidence="1">Shoot tissue taken approximately 20 cm above the soil surface</tissue>
    </source>
</reference>
<sequence>MPLLLCAREKMERADSSTNNLSLNILECMDEEHTIFQAAALYRTPLCEHEIQDSWKVPEWVEREVTCLVRRIWRFNHRMSASMSTPRPSPPWRWRRHRHCRRPTLQDNTKVFKGLER</sequence>
<dbReference type="AlphaFoldDB" id="A0A0A9H6P7"/>
<proteinExistence type="predicted"/>
<reference evidence="1" key="2">
    <citation type="journal article" date="2015" name="Data Brief">
        <title>Shoot transcriptome of the giant reed, Arundo donax.</title>
        <authorList>
            <person name="Barrero R.A."/>
            <person name="Guerrero F.D."/>
            <person name="Moolhuijzen P."/>
            <person name="Goolsby J.A."/>
            <person name="Tidwell J."/>
            <person name="Bellgard S.E."/>
            <person name="Bellgard M.I."/>
        </authorList>
    </citation>
    <scope>NUCLEOTIDE SEQUENCE</scope>
    <source>
        <tissue evidence="1">Shoot tissue taken approximately 20 cm above the soil surface</tissue>
    </source>
</reference>